<dbReference type="Proteomes" id="UP000397058">
    <property type="component" value="Segment"/>
</dbReference>
<proteinExistence type="predicted"/>
<gene>
    <name evidence="1" type="ORF">HCF1_29</name>
</gene>
<evidence type="ECO:0000313" key="1">
    <source>
        <dbReference type="EMBL" id="QGF21228.1"/>
    </source>
</evidence>
<organism evidence="1 2">
    <name type="scientific">Citrobacter phage HCF1</name>
    <dbReference type="NCBI Taxonomy" id="2849700"/>
    <lineage>
        <taxon>Viruses</taxon>
        <taxon>Duplodnaviria</taxon>
        <taxon>Heunggongvirae</taxon>
        <taxon>Uroviricota</taxon>
        <taxon>Caudoviricetes</taxon>
        <taxon>Drexlerviridae</taxon>
        <taxon>Hicfunavirus</taxon>
        <taxon>Hicfunavirus HCF1</taxon>
    </lineage>
</organism>
<dbReference type="EMBL" id="MN545971">
    <property type="protein sequence ID" value="QGF21228.1"/>
    <property type="molecule type" value="Genomic_DNA"/>
</dbReference>
<reference evidence="1 2" key="1">
    <citation type="submission" date="2019-10" db="EMBL/GenBank/DDBJ databases">
        <authorList>
            <person name="Kumar P."/>
            <person name="Meghvansi M.K."/>
            <person name="Kamboj D.V."/>
        </authorList>
    </citation>
    <scope>NUCLEOTIDE SEQUENCE [LARGE SCALE GENOMIC DNA]</scope>
</reference>
<accession>A0ABX6D664</accession>
<dbReference type="InterPro" id="IPR016913">
    <property type="entry name" value="UCP029215"/>
</dbReference>
<sequence>MVGSCAGAGVPNGVGVEAPLSIYVKRAIESAKKRDTAEISVGYTSIDIDKHGWGCNETGEYIFEEFKADSLATYAGKPITLGHVTVTPENADRVVVGSCAGAGVPNGVGVEAPLSIYVKRAIESAKKRDTAEISVGYTSIDIDKHGWGCNETGEYIFEEDMKADEQPPKGWVKFDALQTNISVNHIALVFKGRAGIAKLNLDSEQEFPYDNSVKSDDGDITMTVKIKLDGAVEFDVPKEVATFIDNLKADVTAANKKLMALKQSATTSEKSDAYIEAAFDMAQDLDITAENRATIKGDAEKQKKKMALIRILILTHVSEKSDAYIEAAFDMAQDLDITAENRATIKGDAEKQKKKMALIRILILTHV</sequence>
<keyword evidence="2" id="KW-1185">Reference proteome</keyword>
<protein>
    <submittedName>
        <fullName evidence="1">Capsid and scaffold protein</fullName>
    </submittedName>
</protein>
<name>A0ABX6D664_9CAUD</name>
<evidence type="ECO:0000313" key="2">
    <source>
        <dbReference type="Proteomes" id="UP000397058"/>
    </source>
</evidence>
<dbReference type="Pfam" id="PF09979">
    <property type="entry name" value="DUF2213"/>
    <property type="match status" value="2"/>
</dbReference>